<organism evidence="4 5">
    <name type="scientific">Maudiozyma humilis</name>
    <name type="common">Sour dough yeast</name>
    <name type="synonym">Kazachstania humilis</name>
    <dbReference type="NCBI Taxonomy" id="51915"/>
    <lineage>
        <taxon>Eukaryota</taxon>
        <taxon>Fungi</taxon>
        <taxon>Dikarya</taxon>
        <taxon>Ascomycota</taxon>
        <taxon>Saccharomycotina</taxon>
        <taxon>Saccharomycetes</taxon>
        <taxon>Saccharomycetales</taxon>
        <taxon>Saccharomycetaceae</taxon>
        <taxon>Maudiozyma</taxon>
    </lineage>
</organism>
<feature type="compositionally biased region" description="Basic and acidic residues" evidence="2">
    <location>
        <begin position="281"/>
        <end position="320"/>
    </location>
</feature>
<keyword evidence="1" id="KW-0479">Metal-binding</keyword>
<accession>A0AAV5RSL6</accession>
<evidence type="ECO:0000256" key="1">
    <source>
        <dbReference type="PROSITE-ProRule" id="PRU00047"/>
    </source>
</evidence>
<dbReference type="SUPFAM" id="SSF57756">
    <property type="entry name" value="Retrovirus zinc finger-like domains"/>
    <property type="match status" value="1"/>
</dbReference>
<evidence type="ECO:0000313" key="4">
    <source>
        <dbReference type="EMBL" id="GMM54171.1"/>
    </source>
</evidence>
<keyword evidence="1" id="KW-0862">Zinc</keyword>
<keyword evidence="1" id="KW-0863">Zinc-finger</keyword>
<evidence type="ECO:0000313" key="5">
    <source>
        <dbReference type="Proteomes" id="UP001377567"/>
    </source>
</evidence>
<dbReference type="Proteomes" id="UP001377567">
    <property type="component" value="Unassembled WGS sequence"/>
</dbReference>
<proteinExistence type="predicted"/>
<keyword evidence="5" id="KW-1185">Reference proteome</keyword>
<gene>
    <name evidence="4" type="ORF">DAKH74_007870</name>
</gene>
<feature type="domain" description="CCHC-type" evidence="3">
    <location>
        <begin position="331"/>
        <end position="347"/>
    </location>
</feature>
<evidence type="ECO:0000256" key="2">
    <source>
        <dbReference type="SAM" id="MobiDB-lite"/>
    </source>
</evidence>
<dbReference type="GO" id="GO:0003676">
    <property type="term" value="F:nucleic acid binding"/>
    <property type="evidence" value="ECO:0007669"/>
    <property type="project" value="InterPro"/>
</dbReference>
<comment type="caution">
    <text evidence="4">The sequence shown here is derived from an EMBL/GenBank/DDBJ whole genome shotgun (WGS) entry which is preliminary data.</text>
</comment>
<dbReference type="AlphaFoldDB" id="A0AAV5RSL6"/>
<evidence type="ECO:0000259" key="3">
    <source>
        <dbReference type="PROSITE" id="PS50158"/>
    </source>
</evidence>
<dbReference type="EMBL" id="BTGD01000001">
    <property type="protein sequence ID" value="GMM54171.1"/>
    <property type="molecule type" value="Genomic_DNA"/>
</dbReference>
<dbReference type="InterPro" id="IPR001878">
    <property type="entry name" value="Znf_CCHC"/>
</dbReference>
<dbReference type="GO" id="GO:0008270">
    <property type="term" value="F:zinc ion binding"/>
    <property type="evidence" value="ECO:0007669"/>
    <property type="project" value="UniProtKB-KW"/>
</dbReference>
<sequence length="350" mass="40262">MTSQEAGHLNDPGTPVPPRADNSERTGERQPTATETTATAGQAPLLELSDEMAQQLMEMLQERLEAKNQTATAAQSTAHSEENELDPETRTRILLESTMTPVSLLAEQLPNYDGKDFWHVETGWLNWIRRVRAAIDEYPADFTEDEVLDLGRRSFTHDALDVWLEHHDEVKKLEELGPYMMKVTTETPIVDAFIHVMNMSYKGDMDAHEAEFESYMSAISAEQMPYERIKCILYGLTFGDAQDLLWRFVGDATKSFKETRRIARLSKVELSYRYAAAQRRAEEEEAARRNRRHDSAGRRYRTDSRGDYKRSRITKEDTKSRANSTTRGPLKCFRCKRIGHYAFYCREATD</sequence>
<dbReference type="InterPro" id="IPR036875">
    <property type="entry name" value="Znf_CCHC_sf"/>
</dbReference>
<feature type="region of interest" description="Disordered" evidence="2">
    <location>
        <begin position="65"/>
        <end position="87"/>
    </location>
</feature>
<feature type="compositionally biased region" description="Low complexity" evidence="2">
    <location>
        <begin position="69"/>
        <end position="78"/>
    </location>
</feature>
<dbReference type="PROSITE" id="PS50158">
    <property type="entry name" value="ZF_CCHC"/>
    <property type="match status" value="1"/>
</dbReference>
<protein>
    <recommendedName>
        <fullName evidence="3">CCHC-type domain-containing protein</fullName>
    </recommendedName>
</protein>
<name>A0AAV5RSL6_MAUHU</name>
<reference evidence="4 5" key="1">
    <citation type="journal article" date="2023" name="Elife">
        <title>Identification of key yeast species and microbe-microbe interactions impacting larval growth of Drosophila in the wild.</title>
        <authorList>
            <person name="Mure A."/>
            <person name="Sugiura Y."/>
            <person name="Maeda R."/>
            <person name="Honda K."/>
            <person name="Sakurai N."/>
            <person name="Takahashi Y."/>
            <person name="Watada M."/>
            <person name="Katoh T."/>
            <person name="Gotoh A."/>
            <person name="Gotoh Y."/>
            <person name="Taniguchi I."/>
            <person name="Nakamura K."/>
            <person name="Hayashi T."/>
            <person name="Katayama T."/>
            <person name="Uemura T."/>
            <person name="Hattori Y."/>
        </authorList>
    </citation>
    <scope>NUCLEOTIDE SEQUENCE [LARGE SCALE GENOMIC DNA]</scope>
    <source>
        <strain evidence="4 5">KH-74</strain>
    </source>
</reference>
<feature type="region of interest" description="Disordered" evidence="2">
    <location>
        <begin position="281"/>
        <end position="327"/>
    </location>
</feature>
<feature type="region of interest" description="Disordered" evidence="2">
    <location>
        <begin position="1"/>
        <end position="44"/>
    </location>
</feature>